<dbReference type="EMBL" id="LR031879">
    <property type="protein sequence ID" value="VDD55499.1"/>
    <property type="molecule type" value="Genomic_DNA"/>
</dbReference>
<dbReference type="GO" id="GO:0030154">
    <property type="term" value="P:cell differentiation"/>
    <property type="evidence" value="ECO:0007669"/>
    <property type="project" value="TreeGrafter"/>
</dbReference>
<dbReference type="InterPro" id="IPR009057">
    <property type="entry name" value="Homeodomain-like_sf"/>
</dbReference>
<protein>
    <recommendedName>
        <fullName evidence="2">Myb-like domain-containing protein</fullName>
    </recommendedName>
</protein>
<dbReference type="PANTHER" id="PTHR47998:SF93">
    <property type="entry name" value="MYB-LIKE TRANSCRIPTION FACTOR ETC1"/>
    <property type="match status" value="1"/>
</dbReference>
<gene>
    <name evidence="1" type="ORF">BOLC8T48728H</name>
</gene>
<dbReference type="SUPFAM" id="SSF46689">
    <property type="entry name" value="Homeodomain-like"/>
    <property type="match status" value="1"/>
</dbReference>
<proteinExistence type="predicted"/>
<dbReference type="GO" id="GO:0005634">
    <property type="term" value="C:nucleus"/>
    <property type="evidence" value="ECO:0007669"/>
    <property type="project" value="TreeGrafter"/>
</dbReference>
<evidence type="ECO:0008006" key="2">
    <source>
        <dbReference type="Google" id="ProtNLM"/>
    </source>
</evidence>
<evidence type="ECO:0000313" key="1">
    <source>
        <dbReference type="EMBL" id="VDD55499.1"/>
    </source>
</evidence>
<dbReference type="GO" id="GO:0000976">
    <property type="term" value="F:transcription cis-regulatory region binding"/>
    <property type="evidence" value="ECO:0007669"/>
    <property type="project" value="TreeGrafter"/>
</dbReference>
<accession>A0A3P6GNM3</accession>
<sequence length="43" mass="5161">MYRLVGDRWEIIAGRVPGRKAVEIERYWIMRKNTHIFLPSSKS</sequence>
<dbReference type="AlphaFoldDB" id="A0A3P6GNM3"/>
<name>A0A3P6GNM3_BRAOL</name>
<dbReference type="PANTHER" id="PTHR47998">
    <property type="entry name" value="TRANSCRIPTION FACTOR MYB51-LIKE ISOFORM X1"/>
    <property type="match status" value="1"/>
</dbReference>
<dbReference type="Gene3D" id="1.10.10.60">
    <property type="entry name" value="Homeodomain-like"/>
    <property type="match status" value="1"/>
</dbReference>
<dbReference type="GO" id="GO:0006355">
    <property type="term" value="P:regulation of DNA-templated transcription"/>
    <property type="evidence" value="ECO:0007669"/>
    <property type="project" value="TreeGrafter"/>
</dbReference>
<dbReference type="InterPro" id="IPR015495">
    <property type="entry name" value="Myb_TF_plants"/>
</dbReference>
<organism evidence="1">
    <name type="scientific">Brassica oleracea</name>
    <name type="common">Wild cabbage</name>
    <dbReference type="NCBI Taxonomy" id="3712"/>
    <lineage>
        <taxon>Eukaryota</taxon>
        <taxon>Viridiplantae</taxon>
        <taxon>Streptophyta</taxon>
        <taxon>Embryophyta</taxon>
        <taxon>Tracheophyta</taxon>
        <taxon>Spermatophyta</taxon>
        <taxon>Magnoliopsida</taxon>
        <taxon>eudicotyledons</taxon>
        <taxon>Gunneridae</taxon>
        <taxon>Pentapetalae</taxon>
        <taxon>rosids</taxon>
        <taxon>malvids</taxon>
        <taxon>Brassicales</taxon>
        <taxon>Brassicaceae</taxon>
        <taxon>Brassiceae</taxon>
        <taxon>Brassica</taxon>
    </lineage>
</organism>
<reference evidence="1" key="1">
    <citation type="submission" date="2018-11" db="EMBL/GenBank/DDBJ databases">
        <authorList>
            <consortium name="Genoscope - CEA"/>
            <person name="William W."/>
        </authorList>
    </citation>
    <scope>NUCLEOTIDE SEQUENCE</scope>
</reference>